<name>A0ACB6QS71_9PLEO</name>
<keyword evidence="2" id="KW-1185">Reference proteome</keyword>
<gene>
    <name evidence="1" type="ORF">BDR25DRAFT_315881</name>
</gene>
<protein>
    <submittedName>
        <fullName evidence="1">Uncharacterized protein</fullName>
    </submittedName>
</protein>
<reference evidence="1" key="1">
    <citation type="journal article" date="2020" name="Stud. Mycol.">
        <title>101 Dothideomycetes genomes: a test case for predicting lifestyles and emergence of pathogens.</title>
        <authorList>
            <person name="Haridas S."/>
            <person name="Albert R."/>
            <person name="Binder M."/>
            <person name="Bloem J."/>
            <person name="Labutti K."/>
            <person name="Salamov A."/>
            <person name="Andreopoulos B."/>
            <person name="Baker S."/>
            <person name="Barry K."/>
            <person name="Bills G."/>
            <person name="Bluhm B."/>
            <person name="Cannon C."/>
            <person name="Castanera R."/>
            <person name="Culley D."/>
            <person name="Daum C."/>
            <person name="Ezra D."/>
            <person name="Gonzalez J."/>
            <person name="Henrissat B."/>
            <person name="Kuo A."/>
            <person name="Liang C."/>
            <person name="Lipzen A."/>
            <person name="Lutzoni F."/>
            <person name="Magnuson J."/>
            <person name="Mondo S."/>
            <person name="Nolan M."/>
            <person name="Ohm R."/>
            <person name="Pangilinan J."/>
            <person name="Park H.-J."/>
            <person name="Ramirez L."/>
            <person name="Alfaro M."/>
            <person name="Sun H."/>
            <person name="Tritt A."/>
            <person name="Yoshinaga Y."/>
            <person name="Zwiers L.-H."/>
            <person name="Turgeon B."/>
            <person name="Goodwin S."/>
            <person name="Spatafora J."/>
            <person name="Crous P."/>
            <person name="Grigoriev I."/>
        </authorList>
    </citation>
    <scope>NUCLEOTIDE SEQUENCE</scope>
    <source>
        <strain evidence="1">ATCC 200398</strain>
    </source>
</reference>
<accession>A0ACB6QS71</accession>
<proteinExistence type="predicted"/>
<sequence>MGCLNDGMRKRVGKVQSEVVCRTSGGDRGEWRSSKAKRAPGVGEEKLAELTKPKSRLLDSWESLGPKAQRAKNWWMARSLVRTLEGSESAQSRGTMLVAKCQFFTQLYSNGSCDLSQSGFKPHAALAESARLSCLGSLACVDVLDSPPISGESQIACKDPKNVISTAALLNTYD</sequence>
<evidence type="ECO:0000313" key="1">
    <source>
        <dbReference type="EMBL" id="KAF2468950.1"/>
    </source>
</evidence>
<dbReference type="Proteomes" id="UP000799755">
    <property type="component" value="Unassembled WGS sequence"/>
</dbReference>
<evidence type="ECO:0000313" key="2">
    <source>
        <dbReference type="Proteomes" id="UP000799755"/>
    </source>
</evidence>
<organism evidence="1 2">
    <name type="scientific">Lindgomyces ingoldianus</name>
    <dbReference type="NCBI Taxonomy" id="673940"/>
    <lineage>
        <taxon>Eukaryota</taxon>
        <taxon>Fungi</taxon>
        <taxon>Dikarya</taxon>
        <taxon>Ascomycota</taxon>
        <taxon>Pezizomycotina</taxon>
        <taxon>Dothideomycetes</taxon>
        <taxon>Pleosporomycetidae</taxon>
        <taxon>Pleosporales</taxon>
        <taxon>Lindgomycetaceae</taxon>
        <taxon>Lindgomyces</taxon>
    </lineage>
</organism>
<dbReference type="EMBL" id="MU003514">
    <property type="protein sequence ID" value="KAF2468950.1"/>
    <property type="molecule type" value="Genomic_DNA"/>
</dbReference>
<comment type="caution">
    <text evidence="1">The sequence shown here is derived from an EMBL/GenBank/DDBJ whole genome shotgun (WGS) entry which is preliminary data.</text>
</comment>